<dbReference type="SUPFAM" id="SSF103473">
    <property type="entry name" value="MFS general substrate transporter"/>
    <property type="match status" value="1"/>
</dbReference>
<comment type="caution">
    <text evidence="5">The sequence shown here is derived from an EMBL/GenBank/DDBJ whole genome shotgun (WGS) entry which is preliminary data.</text>
</comment>
<dbReference type="STRING" id="869213.GCA_000517085_01999"/>
<dbReference type="PANTHER" id="PTHR23526:SF2">
    <property type="entry name" value="MAJOR FACILITATOR SUPERFAMILY (MFS) PROFILE DOMAIN-CONTAINING PROTEIN"/>
    <property type="match status" value="1"/>
</dbReference>
<feature type="transmembrane region" description="Helical" evidence="4">
    <location>
        <begin position="48"/>
        <end position="67"/>
    </location>
</feature>
<keyword evidence="6" id="KW-1185">Reference proteome</keyword>
<feature type="transmembrane region" description="Helical" evidence="4">
    <location>
        <begin position="239"/>
        <end position="259"/>
    </location>
</feature>
<dbReference type="CDD" id="cd06174">
    <property type="entry name" value="MFS"/>
    <property type="match status" value="1"/>
</dbReference>
<dbReference type="RefSeq" id="WP_027471685.1">
    <property type="nucleotide sequence ID" value="NZ_BAMD01000022.1"/>
</dbReference>
<name>W7XXV1_9BACT</name>
<evidence type="ECO:0000256" key="1">
    <source>
        <dbReference type="ARBA" id="ARBA00022692"/>
    </source>
</evidence>
<dbReference type="InterPro" id="IPR036259">
    <property type="entry name" value="MFS_trans_sf"/>
</dbReference>
<evidence type="ECO:0000313" key="6">
    <source>
        <dbReference type="Proteomes" id="UP000019402"/>
    </source>
</evidence>
<dbReference type="EMBL" id="BAMD01000022">
    <property type="protein sequence ID" value="GAF03345.1"/>
    <property type="molecule type" value="Genomic_DNA"/>
</dbReference>
<keyword evidence="1 4" id="KW-0812">Transmembrane</keyword>
<gene>
    <name evidence="5" type="ORF">JCM21142_42013</name>
</gene>
<feature type="transmembrane region" description="Helical" evidence="4">
    <location>
        <begin position="178"/>
        <end position="197"/>
    </location>
</feature>
<dbReference type="AlphaFoldDB" id="W7XXV1"/>
<keyword evidence="3 4" id="KW-0472">Membrane</keyword>
<dbReference type="InterPro" id="IPR052528">
    <property type="entry name" value="Sugar_transport-like"/>
</dbReference>
<reference evidence="5 6" key="1">
    <citation type="journal article" date="2014" name="Genome Announc.">
        <title>Draft Genome Sequence of Cytophaga fermentans JCM 21142T, a Facultative Anaerobe Isolated from Marine Mud.</title>
        <authorList>
            <person name="Starns D."/>
            <person name="Oshima K."/>
            <person name="Suda W."/>
            <person name="Iino T."/>
            <person name="Yuki M."/>
            <person name="Inoue J."/>
            <person name="Kitamura K."/>
            <person name="Iida T."/>
            <person name="Darby A."/>
            <person name="Hattori M."/>
            <person name="Ohkuma M."/>
        </authorList>
    </citation>
    <scope>NUCLEOTIDE SEQUENCE [LARGE SCALE GENOMIC DNA]</scope>
    <source>
        <strain evidence="5 6">JCM 21142</strain>
    </source>
</reference>
<evidence type="ECO:0000256" key="3">
    <source>
        <dbReference type="ARBA" id="ARBA00023136"/>
    </source>
</evidence>
<sequence>MQILQQLNSTEKKAFKLHLFYSSIDGVARGALVLNEFIFIKSLKGSNVQLAFLFQFSMVVFLFAMLANEVMRRYPNRKTLLRTVGILTRLPLVIFSIFPAVNAETGLSPNFLFLFLGVFLLFYTSQIAVIPSINQYLKGNYRHNNFGKLFSYSTTVNKILMMVSIFTVGLLLDHDANSYRIFYPLVGILGVISIFQLTRIDFKQKLEPTTTPITKALGNSFKRIFSILKNNTPFRHLEIGFILYGFAWMSTHAVVTIFYKEALDLNYSSVSFYNNAYNLVAICVLPLFGKLIGKNDPRRFGIITFSSLMMFIFFTGLSEYFTSYNEIWGLKLYHMLLIAVIFNGLFMGSMPILWGIGSSYFCEPHEAADYQSVHLFLTGARALFAPIIGIQLYEYFGFSITYLAGIAFLVLAIFLMIYSEKRFPKNT</sequence>
<protein>
    <submittedName>
        <fullName evidence="5">Major facilitator superfamily protein</fullName>
    </submittedName>
</protein>
<dbReference type="Proteomes" id="UP000019402">
    <property type="component" value="Unassembled WGS sequence"/>
</dbReference>
<proteinExistence type="predicted"/>
<evidence type="ECO:0000256" key="4">
    <source>
        <dbReference type="SAM" id="Phobius"/>
    </source>
</evidence>
<accession>W7XXV1</accession>
<keyword evidence="2 4" id="KW-1133">Transmembrane helix</keyword>
<dbReference type="Pfam" id="PF07690">
    <property type="entry name" value="MFS_1"/>
    <property type="match status" value="1"/>
</dbReference>
<feature type="transmembrane region" description="Helical" evidence="4">
    <location>
        <begin position="149"/>
        <end position="172"/>
    </location>
</feature>
<organism evidence="5 6">
    <name type="scientific">Saccharicrinis fermentans DSM 9555 = JCM 21142</name>
    <dbReference type="NCBI Taxonomy" id="869213"/>
    <lineage>
        <taxon>Bacteria</taxon>
        <taxon>Pseudomonadati</taxon>
        <taxon>Bacteroidota</taxon>
        <taxon>Bacteroidia</taxon>
        <taxon>Marinilabiliales</taxon>
        <taxon>Marinilabiliaceae</taxon>
        <taxon>Saccharicrinis</taxon>
    </lineage>
</organism>
<dbReference type="InterPro" id="IPR011701">
    <property type="entry name" value="MFS"/>
</dbReference>
<evidence type="ECO:0000256" key="2">
    <source>
        <dbReference type="ARBA" id="ARBA00022989"/>
    </source>
</evidence>
<feature type="transmembrane region" description="Helical" evidence="4">
    <location>
        <begin position="271"/>
        <end position="288"/>
    </location>
</feature>
<dbReference type="OrthoDB" id="5415287at2"/>
<dbReference type="eggNOG" id="ENOG502ZBBQ">
    <property type="taxonomic scope" value="Bacteria"/>
</dbReference>
<dbReference type="Gene3D" id="1.20.1250.20">
    <property type="entry name" value="MFS general substrate transporter like domains"/>
    <property type="match status" value="2"/>
</dbReference>
<feature type="transmembrane region" description="Helical" evidence="4">
    <location>
        <begin position="373"/>
        <end position="393"/>
    </location>
</feature>
<evidence type="ECO:0000313" key="5">
    <source>
        <dbReference type="EMBL" id="GAF03345.1"/>
    </source>
</evidence>
<dbReference type="PANTHER" id="PTHR23526">
    <property type="entry name" value="INTEGRAL MEMBRANE TRANSPORT PROTEIN-RELATED"/>
    <property type="match status" value="1"/>
</dbReference>
<dbReference type="GO" id="GO:0022857">
    <property type="term" value="F:transmembrane transporter activity"/>
    <property type="evidence" value="ECO:0007669"/>
    <property type="project" value="InterPro"/>
</dbReference>
<feature type="transmembrane region" description="Helical" evidence="4">
    <location>
        <begin position="79"/>
        <end position="101"/>
    </location>
</feature>
<feature type="transmembrane region" description="Helical" evidence="4">
    <location>
        <begin position="300"/>
        <end position="321"/>
    </location>
</feature>
<feature type="transmembrane region" description="Helical" evidence="4">
    <location>
        <begin position="333"/>
        <end position="361"/>
    </location>
</feature>
<feature type="transmembrane region" description="Helical" evidence="4">
    <location>
        <begin position="399"/>
        <end position="418"/>
    </location>
</feature>
<feature type="transmembrane region" description="Helical" evidence="4">
    <location>
        <begin position="113"/>
        <end position="137"/>
    </location>
</feature>